<dbReference type="AlphaFoldDB" id="A0A7R7EN08"/>
<evidence type="ECO:0000313" key="8">
    <source>
        <dbReference type="EMBL" id="BCN31782.1"/>
    </source>
</evidence>
<dbReference type="InterPro" id="IPR038766">
    <property type="entry name" value="Membrane_comp_ABC_pdt"/>
</dbReference>
<feature type="domain" description="ABC3 transporter permease C-terminal" evidence="7">
    <location>
        <begin position="251"/>
        <end position="356"/>
    </location>
</feature>
<evidence type="ECO:0000256" key="4">
    <source>
        <dbReference type="ARBA" id="ARBA00022989"/>
    </source>
</evidence>
<comment type="subcellular location">
    <subcellularLocation>
        <location evidence="1">Cell membrane</location>
        <topology evidence="1">Multi-pass membrane protein</topology>
    </subcellularLocation>
</comment>
<keyword evidence="2" id="KW-1003">Cell membrane</keyword>
<keyword evidence="3 6" id="KW-0812">Transmembrane</keyword>
<feature type="transmembrane region" description="Helical" evidence="6">
    <location>
        <begin position="691"/>
        <end position="716"/>
    </location>
</feature>
<name>A0A7R7EN08_9FIRM</name>
<dbReference type="InterPro" id="IPR003838">
    <property type="entry name" value="ABC3_permease_C"/>
</dbReference>
<accession>A0A7R7EN08</accession>
<dbReference type="Proteomes" id="UP000595897">
    <property type="component" value="Chromosome"/>
</dbReference>
<protein>
    <submittedName>
        <fullName evidence="8">ABC transporter permease</fullName>
    </submittedName>
</protein>
<reference evidence="8 9" key="1">
    <citation type="submission" date="2020-11" db="EMBL/GenBank/DDBJ databases">
        <title>Draft genome sequencing of a Lachnospiraceae strain isolated from anoxic soil subjected to BSD treatment.</title>
        <authorList>
            <person name="Uek A."/>
            <person name="Tonouchi A."/>
        </authorList>
    </citation>
    <scope>NUCLEOTIDE SEQUENCE [LARGE SCALE GENOMIC DNA]</scope>
    <source>
        <strain evidence="8 9">TB5</strain>
    </source>
</reference>
<evidence type="ECO:0000256" key="3">
    <source>
        <dbReference type="ARBA" id="ARBA00022692"/>
    </source>
</evidence>
<dbReference type="Pfam" id="PF02687">
    <property type="entry name" value="FtsX"/>
    <property type="match status" value="2"/>
</dbReference>
<keyword evidence="9" id="KW-1185">Reference proteome</keyword>
<dbReference type="EMBL" id="AP024169">
    <property type="protein sequence ID" value="BCN31782.1"/>
    <property type="molecule type" value="Genomic_DNA"/>
</dbReference>
<keyword evidence="5 6" id="KW-0472">Membrane</keyword>
<keyword evidence="4 6" id="KW-1133">Transmembrane helix</keyword>
<evidence type="ECO:0000256" key="2">
    <source>
        <dbReference type="ARBA" id="ARBA00022475"/>
    </source>
</evidence>
<dbReference type="GO" id="GO:0005886">
    <property type="term" value="C:plasma membrane"/>
    <property type="evidence" value="ECO:0007669"/>
    <property type="project" value="UniProtKB-SubCell"/>
</dbReference>
<feature type="transmembrane region" description="Helical" evidence="6">
    <location>
        <begin position="736"/>
        <end position="756"/>
    </location>
</feature>
<gene>
    <name evidence="8" type="ORF">bsdtb5_30770</name>
</gene>
<feature type="transmembrane region" description="Helical" evidence="6">
    <location>
        <begin position="12"/>
        <end position="35"/>
    </location>
</feature>
<dbReference type="PANTHER" id="PTHR30287">
    <property type="entry name" value="MEMBRANE COMPONENT OF PREDICTED ABC SUPERFAMILY METABOLITE UPTAKE TRANSPORTER"/>
    <property type="match status" value="1"/>
</dbReference>
<sequence length="771" mass="86627">MWIKNFRQKKLLTLMIFIIIMLCSLLLNASMNILLSLDKPIQTFTKECEPAKVMLYTYEKDENALKGIVKGIKELKEVKNAKCVNFHFIQEELLFKNKKIDAFAKLIEYDDEQYGKIRYIHGNKKAAESLKDNECIIPASISYENHIKVGDEIKIKLATGVLNYKVKGIFTDPYNISTAFDSDIIINKLPKELSIRHIIKIYGKDGVTGKEIVDAYRTKNNGFVNGEFQTLEETIDGSLLAGNIIGAVFLAIGIIMLIVSCIIIYFIIRNIMITDAKSIAIYKTMGYTSTDILKMYLTFYFMIVSIACILGVLSSVWISNIILTSVFKNIGEVVQNNILFPGIPCYILVVSFVLLIIYRIINKTKKVKPVYAFNGMTNSTTKKKKEYKGNMTVQFSAIGIALRTLSRNKKSAISIILTSIVTIFSINFAIVSLDIANTMKDNNDYWLGVDKCDVMVQLSNSKEYEKVKEILNKDSRVDALYGSYVNTKVSLKWKKGLDNTIMSAFVYDDYSKVKNPIFKGRNPEAGNEIAITNLMAEDLGKSIGDYIEVYLGGNTKVNLLITGIFQTYYDMGKCCRLTTDAITANNISMQYNCISIYLKDPSSKNIFIQDMKKKIDGSGKVMPRTEFLSSITNMIAGPQKNAIPPVVLVVLLVGGVNIFCIVLLKNASNEKTNGIYKCLGYSTWHLICSNIYYVSIVAVASIIVAVPIFLEVYPLIMKASLSIFGFAKYPVQYNYWHIAIANIVVLLIFIISTIVSSHSLKKISARDLVQE</sequence>
<feature type="transmembrane region" description="Helical" evidence="6">
    <location>
        <begin position="412"/>
        <end position="433"/>
    </location>
</feature>
<evidence type="ECO:0000256" key="1">
    <source>
        <dbReference type="ARBA" id="ARBA00004651"/>
    </source>
</evidence>
<evidence type="ECO:0000259" key="7">
    <source>
        <dbReference type="Pfam" id="PF02687"/>
    </source>
</evidence>
<dbReference type="RefSeq" id="WP_271712875.1">
    <property type="nucleotide sequence ID" value="NZ_AP024169.1"/>
</dbReference>
<organism evidence="8 9">
    <name type="scientific">Anaeromicropila herbilytica</name>
    <dbReference type="NCBI Taxonomy" id="2785025"/>
    <lineage>
        <taxon>Bacteria</taxon>
        <taxon>Bacillati</taxon>
        <taxon>Bacillota</taxon>
        <taxon>Clostridia</taxon>
        <taxon>Lachnospirales</taxon>
        <taxon>Lachnospiraceae</taxon>
        <taxon>Anaeromicropila</taxon>
    </lineage>
</organism>
<feature type="transmembrane region" description="Helical" evidence="6">
    <location>
        <begin position="297"/>
        <end position="318"/>
    </location>
</feature>
<evidence type="ECO:0000313" key="9">
    <source>
        <dbReference type="Proteomes" id="UP000595897"/>
    </source>
</evidence>
<dbReference type="PANTHER" id="PTHR30287:SF2">
    <property type="entry name" value="BLL1001 PROTEIN"/>
    <property type="match status" value="1"/>
</dbReference>
<feature type="transmembrane region" description="Helical" evidence="6">
    <location>
        <begin position="244"/>
        <end position="268"/>
    </location>
</feature>
<evidence type="ECO:0000256" key="5">
    <source>
        <dbReference type="ARBA" id="ARBA00023136"/>
    </source>
</evidence>
<feature type="transmembrane region" description="Helical" evidence="6">
    <location>
        <begin position="642"/>
        <end position="664"/>
    </location>
</feature>
<feature type="domain" description="ABC3 transporter permease C-terminal" evidence="7">
    <location>
        <begin position="647"/>
        <end position="764"/>
    </location>
</feature>
<evidence type="ECO:0000256" key="6">
    <source>
        <dbReference type="SAM" id="Phobius"/>
    </source>
</evidence>
<dbReference type="KEGG" id="ahb:bsdtb5_30770"/>
<feature type="transmembrane region" description="Helical" evidence="6">
    <location>
        <begin position="338"/>
        <end position="358"/>
    </location>
</feature>
<proteinExistence type="predicted"/>